<protein>
    <submittedName>
        <fullName evidence="1">Uncharacterized protein</fullName>
    </submittedName>
</protein>
<accession>A0ABR0A0I1</accession>
<name>A0ABR0A0I1_9CRUS</name>
<evidence type="ECO:0000313" key="1">
    <source>
        <dbReference type="EMBL" id="KAK4018653.1"/>
    </source>
</evidence>
<sequence length="132" mass="15352">METKDETRRNDRLSCNIRADKQRKTSCGARGIHTEKGQVNVKHERVVIPEEGTQPFEQWRRDLRVAIRNIWPRSPKTFPTEGGRMRLWHSTQGATVKFVPVDTHSRDPVLHAYKTFQTSTNFFTPIAMGVYE</sequence>
<gene>
    <name evidence="1" type="ORF">OUZ56_000698</name>
</gene>
<organism evidence="1 2">
    <name type="scientific">Daphnia magna</name>
    <dbReference type="NCBI Taxonomy" id="35525"/>
    <lineage>
        <taxon>Eukaryota</taxon>
        <taxon>Metazoa</taxon>
        <taxon>Ecdysozoa</taxon>
        <taxon>Arthropoda</taxon>
        <taxon>Crustacea</taxon>
        <taxon>Branchiopoda</taxon>
        <taxon>Diplostraca</taxon>
        <taxon>Cladocera</taxon>
        <taxon>Anomopoda</taxon>
        <taxon>Daphniidae</taxon>
        <taxon>Daphnia</taxon>
    </lineage>
</organism>
<comment type="caution">
    <text evidence="1">The sequence shown here is derived from an EMBL/GenBank/DDBJ whole genome shotgun (WGS) entry which is preliminary data.</text>
</comment>
<dbReference type="EMBL" id="JAOYFB010000036">
    <property type="protein sequence ID" value="KAK4018653.1"/>
    <property type="molecule type" value="Genomic_DNA"/>
</dbReference>
<reference evidence="1 2" key="1">
    <citation type="journal article" date="2023" name="Nucleic Acids Res.">
        <title>The hologenome of Daphnia magna reveals possible DNA methylation and microbiome-mediated evolution of the host genome.</title>
        <authorList>
            <person name="Chaturvedi A."/>
            <person name="Li X."/>
            <person name="Dhandapani V."/>
            <person name="Marshall H."/>
            <person name="Kissane S."/>
            <person name="Cuenca-Cambronero M."/>
            <person name="Asole G."/>
            <person name="Calvet F."/>
            <person name="Ruiz-Romero M."/>
            <person name="Marangio P."/>
            <person name="Guigo R."/>
            <person name="Rago D."/>
            <person name="Mirbahai L."/>
            <person name="Eastwood N."/>
            <person name="Colbourne J.K."/>
            <person name="Zhou J."/>
            <person name="Mallon E."/>
            <person name="Orsini L."/>
        </authorList>
    </citation>
    <scope>NUCLEOTIDE SEQUENCE [LARGE SCALE GENOMIC DNA]</scope>
    <source>
        <strain evidence="1">LRV0_1</strain>
    </source>
</reference>
<keyword evidence="2" id="KW-1185">Reference proteome</keyword>
<proteinExistence type="predicted"/>
<dbReference type="Proteomes" id="UP001234178">
    <property type="component" value="Unassembled WGS sequence"/>
</dbReference>
<evidence type="ECO:0000313" key="2">
    <source>
        <dbReference type="Proteomes" id="UP001234178"/>
    </source>
</evidence>